<accession>Q30BP1</accession>
<keyword evidence="1" id="KW-0472">Membrane</keyword>
<reference evidence="2" key="1">
    <citation type="journal article" date="2006" name="Virus Genes">
        <title>Sequence analysis of the left end of fowl adenovirus genomes.</title>
        <authorList>
            <person name="Corredor J.C."/>
            <person name="Krell P.J."/>
            <person name="Nagy E."/>
        </authorList>
    </citation>
    <scope>NUCLEOTIDE SEQUENCE</scope>
</reference>
<sequence length="125" mass="13939">MSENSEAPDEVDFVVQLAAALEADNEASAGCFCEADSWEKHLFSVLLEPLYNSLGMIVSLWTLVVEMVNAWDRWGGRRAYRYYVDRDLLLQVHESLPNALEKTIGVGNGLAQIGDGETRRFGEAE</sequence>
<organismHost>
    <name type="scientific">Galliformes</name>
    <name type="common">landfowls</name>
    <dbReference type="NCBI Taxonomy" id="8976"/>
</organismHost>
<feature type="transmembrane region" description="Helical" evidence="1">
    <location>
        <begin position="50"/>
        <end position="71"/>
    </location>
</feature>
<protein>
    <submittedName>
        <fullName evidence="2">ORF1A/B</fullName>
    </submittedName>
</protein>
<dbReference type="EMBL" id="DQ208711">
    <property type="protein sequence ID" value="ABB18357.1"/>
    <property type="molecule type" value="Genomic_DNA"/>
</dbReference>
<proteinExistence type="predicted"/>
<keyword evidence="1" id="KW-0812">Transmembrane</keyword>
<evidence type="ECO:0000256" key="1">
    <source>
        <dbReference type="SAM" id="Phobius"/>
    </source>
</evidence>
<keyword evidence="1" id="KW-1133">Transmembrane helix</keyword>
<name>Q30BP1_ADEG8</name>
<evidence type="ECO:0000313" key="2">
    <source>
        <dbReference type="EMBL" id="ABB18357.1"/>
    </source>
</evidence>
<organism evidence="2">
    <name type="scientific">Avian adenovirus 8 (strain ATCC A-2A)</name>
    <name type="common">FAdV-8</name>
    <name type="synonym">Fowl adenovirus 8</name>
    <dbReference type="NCBI Taxonomy" id="66295"/>
    <lineage>
        <taxon>Viruses</taxon>
        <taxon>Varidnaviria</taxon>
        <taxon>Bamfordvirae</taxon>
        <taxon>Preplasmiviricota</taxon>
        <taxon>Polisuviricotina</taxon>
        <taxon>Pharingeaviricetes</taxon>
        <taxon>Rowavirales</taxon>
        <taxon>Adenoviridae</taxon>
        <taxon>Aviadenovirus</taxon>
        <taxon>Aviadenovirus hepatitidis</taxon>
        <taxon>Fowl aviadenovirus E</taxon>
    </lineage>
</organism>